<comment type="caution">
    <text evidence="1">The sequence shown here is derived from an EMBL/GenBank/DDBJ whole genome shotgun (WGS) entry which is preliminary data.</text>
</comment>
<gene>
    <name evidence="1" type="ORF">A2924_00350</name>
</gene>
<dbReference type="Proteomes" id="UP000178046">
    <property type="component" value="Unassembled WGS sequence"/>
</dbReference>
<sequence>MSAKQWNLAGTKATRLLQIISNKELALFGAALYWAEGSKRDFNFSNTDPAMITVFLKILRKIFNVQNDNIKISIRIYENLNQKACLRFWSKTTGIKLGRNTSINILRGSKYGKLQYGMCRIRVKRGGMLLKEFHAINKRISELI</sequence>
<accession>A0A1F5X2I8</accession>
<reference evidence="1 2" key="1">
    <citation type="journal article" date="2016" name="Nat. Commun.">
        <title>Thousands of microbial genomes shed light on interconnected biogeochemical processes in an aquifer system.</title>
        <authorList>
            <person name="Anantharaman K."/>
            <person name="Brown C.T."/>
            <person name="Hug L.A."/>
            <person name="Sharon I."/>
            <person name="Castelle C.J."/>
            <person name="Probst A.J."/>
            <person name="Thomas B.C."/>
            <person name="Singh A."/>
            <person name="Wilkins M.J."/>
            <person name="Karaoz U."/>
            <person name="Brodie E.L."/>
            <person name="Williams K.H."/>
            <person name="Hubbard S.S."/>
            <person name="Banfield J.F."/>
        </authorList>
    </citation>
    <scope>NUCLEOTIDE SEQUENCE [LARGE SCALE GENOMIC DNA]</scope>
</reference>
<dbReference type="EMBL" id="MFIA01000026">
    <property type="protein sequence ID" value="OGF82125.1"/>
    <property type="molecule type" value="Genomic_DNA"/>
</dbReference>
<evidence type="ECO:0000313" key="1">
    <source>
        <dbReference type="EMBL" id="OGF82125.1"/>
    </source>
</evidence>
<protein>
    <recommendedName>
        <fullName evidence="3">Homing endonuclease LAGLIDADG domain-containing protein</fullName>
    </recommendedName>
</protein>
<evidence type="ECO:0008006" key="3">
    <source>
        <dbReference type="Google" id="ProtNLM"/>
    </source>
</evidence>
<proteinExistence type="predicted"/>
<organism evidence="1 2">
    <name type="scientific">Candidatus Giovannonibacteria bacterium RIFCSPLOWO2_01_FULL_44_16</name>
    <dbReference type="NCBI Taxonomy" id="1798348"/>
    <lineage>
        <taxon>Bacteria</taxon>
        <taxon>Candidatus Giovannoniibacteriota</taxon>
    </lineage>
</organism>
<name>A0A1F5X2I8_9BACT</name>
<dbReference type="AlphaFoldDB" id="A0A1F5X2I8"/>
<evidence type="ECO:0000313" key="2">
    <source>
        <dbReference type="Proteomes" id="UP000178046"/>
    </source>
</evidence>